<sequence>MRIKQFLPFLDRSGAARAAQPAVAAPKPAAPKAAPPTYQFTIVSVADTLNALRKQLYYELRDLDLRVLAVRISRAESDQLASTVVTLHCPPHLRNLLGAVALRLGQSPDVRRVHWECESGAAIAVLPA</sequence>
<dbReference type="AlphaFoldDB" id="A0A7D4HUF8"/>
<dbReference type="RefSeq" id="WP_173148451.1">
    <property type="nucleotide sequence ID" value="NZ_CP053985.1"/>
</dbReference>
<dbReference type="KEGG" id="apes:FOC84_29235"/>
<dbReference type="Gene3D" id="3.30.70.260">
    <property type="match status" value="1"/>
</dbReference>
<keyword evidence="2" id="KW-1185">Reference proteome</keyword>
<gene>
    <name evidence="1" type="ORF">FOC84_29235</name>
</gene>
<organism evidence="1 2">
    <name type="scientific">Achromobacter pestifer</name>
    <dbReference type="NCBI Taxonomy" id="1353889"/>
    <lineage>
        <taxon>Bacteria</taxon>
        <taxon>Pseudomonadati</taxon>
        <taxon>Pseudomonadota</taxon>
        <taxon>Betaproteobacteria</taxon>
        <taxon>Burkholderiales</taxon>
        <taxon>Alcaligenaceae</taxon>
        <taxon>Achromobacter</taxon>
    </lineage>
</organism>
<evidence type="ECO:0000313" key="2">
    <source>
        <dbReference type="Proteomes" id="UP000500970"/>
    </source>
</evidence>
<protein>
    <submittedName>
        <fullName evidence="1">Uncharacterized protein</fullName>
    </submittedName>
</protein>
<proteinExistence type="predicted"/>
<name>A0A7D4HUF8_9BURK</name>
<dbReference type="EMBL" id="CP053985">
    <property type="protein sequence ID" value="QKH38797.1"/>
    <property type="molecule type" value="Genomic_DNA"/>
</dbReference>
<accession>A0A7D4HUF8</accession>
<dbReference type="Proteomes" id="UP000500970">
    <property type="component" value="Chromosome"/>
</dbReference>
<reference evidence="1 2" key="1">
    <citation type="submission" date="2020-05" db="EMBL/GenBank/DDBJ databases">
        <title>FDA dAtabase for Regulatory Grade micrObial Sequences (FDA-ARGOS): Supporting development and validation of Infectious Disease Dx tests.</title>
        <authorList>
            <person name="Sproer C."/>
            <person name="Gronow S."/>
            <person name="Severitt S."/>
            <person name="Schroder I."/>
            <person name="Tallon L."/>
            <person name="Sadzewicz L."/>
            <person name="Zhao X."/>
            <person name="Vavikolanu K."/>
            <person name="Mehta A."/>
            <person name="Aluvathingal J."/>
            <person name="Nadendla S."/>
            <person name="Myers T."/>
            <person name="Yan Y."/>
            <person name="Sichtig H."/>
        </authorList>
    </citation>
    <scope>NUCLEOTIDE SEQUENCE [LARGE SCALE GENOMIC DNA]</scope>
    <source>
        <strain evidence="1 2">FDAARGOS_790</strain>
    </source>
</reference>
<evidence type="ECO:0000313" key="1">
    <source>
        <dbReference type="EMBL" id="QKH38797.1"/>
    </source>
</evidence>